<name>A0AAW9CYZ3_BURTH</name>
<evidence type="ECO:0000313" key="3">
    <source>
        <dbReference type="Proteomes" id="UP001272137"/>
    </source>
</evidence>
<proteinExistence type="predicted"/>
<reference evidence="2" key="1">
    <citation type="submission" date="2018-08" db="EMBL/GenBank/DDBJ databases">
        <title>Identification of Burkholderia cepacia strains that express a Burkholderia pseudomallei-like capsular polysaccharide.</title>
        <authorList>
            <person name="Burtnick M.N."/>
            <person name="Vongsouvath M."/>
            <person name="Newton P."/>
            <person name="Wuthiekanun V."/>
            <person name="Limmathurotsakul D."/>
            <person name="Brett P.J."/>
            <person name="Chantratita N."/>
            <person name="Dance D.A."/>
        </authorList>
    </citation>
    <scope>NUCLEOTIDE SEQUENCE</scope>
    <source>
        <strain evidence="2">SBXCC001</strain>
    </source>
</reference>
<evidence type="ECO:0000313" key="2">
    <source>
        <dbReference type="EMBL" id="MDW9254323.1"/>
    </source>
</evidence>
<comment type="caution">
    <text evidence="2">The sequence shown here is derived from an EMBL/GenBank/DDBJ whole genome shotgun (WGS) entry which is preliminary data.</text>
</comment>
<evidence type="ECO:0000256" key="1">
    <source>
        <dbReference type="SAM" id="MobiDB-lite"/>
    </source>
</evidence>
<dbReference type="AlphaFoldDB" id="A0AAW9CYZ3"/>
<sequence length="53" mass="5583">MIAAARVPRCKGGTGRMRRGRNRRGAPGLLGHAARSAAARCAKWPVGADERGQ</sequence>
<dbReference type="EMBL" id="QXCT01000002">
    <property type="protein sequence ID" value="MDW9254323.1"/>
    <property type="molecule type" value="Genomic_DNA"/>
</dbReference>
<protein>
    <submittedName>
        <fullName evidence="2">Uncharacterized protein</fullName>
    </submittedName>
</protein>
<dbReference type="Proteomes" id="UP001272137">
    <property type="component" value="Unassembled WGS sequence"/>
</dbReference>
<accession>A0AAW9CYZ3</accession>
<organism evidence="2 3">
    <name type="scientific">Burkholderia thailandensis</name>
    <dbReference type="NCBI Taxonomy" id="57975"/>
    <lineage>
        <taxon>Bacteria</taxon>
        <taxon>Pseudomonadati</taxon>
        <taxon>Pseudomonadota</taxon>
        <taxon>Betaproteobacteria</taxon>
        <taxon>Burkholderiales</taxon>
        <taxon>Burkholderiaceae</taxon>
        <taxon>Burkholderia</taxon>
        <taxon>pseudomallei group</taxon>
    </lineage>
</organism>
<gene>
    <name evidence="2" type="ORF">C7S16_1314</name>
</gene>
<feature type="region of interest" description="Disordered" evidence="1">
    <location>
        <begin position="1"/>
        <end position="31"/>
    </location>
</feature>